<dbReference type="EMBL" id="LT629710">
    <property type="protein sequence ID" value="SDO52006.1"/>
    <property type="molecule type" value="Genomic_DNA"/>
</dbReference>
<keyword evidence="2" id="KW-1185">Reference proteome</keyword>
<dbReference type="AlphaFoldDB" id="A0A1H0K7X7"/>
<reference evidence="1 2" key="1">
    <citation type="submission" date="2016-10" db="EMBL/GenBank/DDBJ databases">
        <authorList>
            <person name="de Groot N.N."/>
        </authorList>
    </citation>
    <scope>NUCLEOTIDE SEQUENCE [LARGE SCALE GENOMIC DNA]</scope>
    <source>
        <strain evidence="2">P4-7,KCTC 19426,CECT 7604</strain>
    </source>
</reference>
<evidence type="ECO:0000313" key="1">
    <source>
        <dbReference type="EMBL" id="SDO52006.1"/>
    </source>
</evidence>
<accession>A0A1H0K7X7</accession>
<evidence type="ECO:0000313" key="2">
    <source>
        <dbReference type="Proteomes" id="UP000198741"/>
    </source>
</evidence>
<protein>
    <submittedName>
        <fullName evidence="1">Mannose-6-phosphate isomerase</fullName>
    </submittedName>
</protein>
<proteinExistence type="predicted"/>
<sequence>MQPIVMPPNIIDHFYLGGSKIAELRGVDLPSPRRPEEWLAATTSRAGEPEIGPSRTATGALLRDLIAADPVAWVGSPDGPPGDNGILVKLLDPDQRLPVHVHPDRSFALSHLNCPYGKTEAWYVLDTTGADPSVWLGWAQDVDPDELARRVDAQDSDWMLSRMNRISVRPGDGILVPSGTAHATGEGVFVTEVQEPTDFSIILEWVVTTSTRDESHLGLGLPLALTATNHRAFTAADLDRLVVHTDPTSTSAAPQRLLPTDADPFFRLDRLAPGGRGAPGLPAGFAVGIVRSGSGTLSGANGEPMDVTRGEVVAIPAAFGDWRIDGDVELIACRPGAGWPGTLVTTGAGAP</sequence>
<dbReference type="GO" id="GO:0016853">
    <property type="term" value="F:isomerase activity"/>
    <property type="evidence" value="ECO:0007669"/>
    <property type="project" value="UniProtKB-KW"/>
</dbReference>
<dbReference type="Proteomes" id="UP000198741">
    <property type="component" value="Chromosome I"/>
</dbReference>
<organism evidence="1 2">
    <name type="scientific">Nakamurella panacisegetis</name>
    <dbReference type="NCBI Taxonomy" id="1090615"/>
    <lineage>
        <taxon>Bacteria</taxon>
        <taxon>Bacillati</taxon>
        <taxon>Actinomycetota</taxon>
        <taxon>Actinomycetes</taxon>
        <taxon>Nakamurellales</taxon>
        <taxon>Nakamurellaceae</taxon>
        <taxon>Nakamurella</taxon>
    </lineage>
</organism>
<keyword evidence="1" id="KW-0413">Isomerase</keyword>
<gene>
    <name evidence="1" type="ORF">SAMN04515671_1201</name>
</gene>
<dbReference type="SUPFAM" id="SSF51182">
    <property type="entry name" value="RmlC-like cupins"/>
    <property type="match status" value="1"/>
</dbReference>
<dbReference type="CDD" id="cd07010">
    <property type="entry name" value="cupin_PMI_type_I_N_bac"/>
    <property type="match status" value="1"/>
</dbReference>
<dbReference type="InterPro" id="IPR011051">
    <property type="entry name" value="RmlC_Cupin_sf"/>
</dbReference>
<dbReference type="STRING" id="1090615.SAMN04515671_1201"/>
<dbReference type="Gene3D" id="2.60.120.10">
    <property type="entry name" value="Jelly Rolls"/>
    <property type="match status" value="2"/>
</dbReference>
<name>A0A1H0K7X7_9ACTN</name>
<dbReference type="InterPro" id="IPR014710">
    <property type="entry name" value="RmlC-like_jellyroll"/>
</dbReference>